<protein>
    <submittedName>
        <fullName evidence="13">She9 Mdm33 family</fullName>
    </submittedName>
</protein>
<keyword evidence="5" id="KW-0809">Transit peptide</keyword>
<dbReference type="PANTHER" id="PTHR31961:SF3">
    <property type="entry name" value="SENSITIVE TO HIGH EXPRESSION PROTEIN 9, MITOCHONDRIAL"/>
    <property type="match status" value="1"/>
</dbReference>
<dbReference type="AlphaFoldDB" id="A0A8S0VLR3"/>
<evidence type="ECO:0000256" key="11">
    <source>
        <dbReference type="SAM" id="MobiDB-lite"/>
    </source>
</evidence>
<keyword evidence="4" id="KW-0999">Mitochondrion inner membrane</keyword>
<evidence type="ECO:0000256" key="9">
    <source>
        <dbReference type="ARBA" id="ARBA00023136"/>
    </source>
</evidence>
<dbReference type="EMBL" id="CACTIH010009723">
    <property type="protein sequence ID" value="CAA3032871.1"/>
    <property type="molecule type" value="Genomic_DNA"/>
</dbReference>
<evidence type="ECO:0000256" key="10">
    <source>
        <dbReference type="ARBA" id="ARBA00024807"/>
    </source>
</evidence>
<dbReference type="PANTHER" id="PTHR31961">
    <property type="entry name" value="SENSITIVE TO HIGH EXPRESSION PROTEIN 9, MITOCHONDRIAL"/>
    <property type="match status" value="1"/>
</dbReference>
<dbReference type="Proteomes" id="UP000594638">
    <property type="component" value="Unassembled WGS sequence"/>
</dbReference>
<keyword evidence="6 12" id="KW-1133">Transmembrane helix</keyword>
<evidence type="ECO:0000313" key="13">
    <source>
        <dbReference type="EMBL" id="CAA3032871.1"/>
    </source>
</evidence>
<gene>
    <name evidence="13" type="ORF">OLEA9_A026127</name>
</gene>
<evidence type="ECO:0000256" key="8">
    <source>
        <dbReference type="ARBA" id="ARBA00023128"/>
    </source>
</evidence>
<evidence type="ECO:0000256" key="4">
    <source>
        <dbReference type="ARBA" id="ARBA00022792"/>
    </source>
</evidence>
<feature type="compositionally biased region" description="Low complexity" evidence="11">
    <location>
        <begin position="63"/>
        <end position="90"/>
    </location>
</feature>
<comment type="subcellular location">
    <subcellularLocation>
        <location evidence="1">Mitochondrion inner membrane</location>
    </subcellularLocation>
</comment>
<comment type="function">
    <text evidence="10">Required for the maintenance of the structure of the mitochondrial inner membrane. Involved in mitochondrial morphology. Causes growth arrest when highly overexpressed.</text>
</comment>
<evidence type="ECO:0000256" key="1">
    <source>
        <dbReference type="ARBA" id="ARBA00004273"/>
    </source>
</evidence>
<dbReference type="GO" id="GO:0007007">
    <property type="term" value="P:inner mitochondrial membrane organization"/>
    <property type="evidence" value="ECO:0007669"/>
    <property type="project" value="TreeGrafter"/>
</dbReference>
<dbReference type="Pfam" id="PF05546">
    <property type="entry name" value="She9_MDM33"/>
    <property type="match status" value="1"/>
</dbReference>
<evidence type="ECO:0000313" key="14">
    <source>
        <dbReference type="Proteomes" id="UP000594638"/>
    </source>
</evidence>
<dbReference type="OrthoDB" id="1939437at2759"/>
<dbReference type="InterPro" id="IPR008839">
    <property type="entry name" value="MDM33_fungi"/>
</dbReference>
<reference evidence="13 14" key="1">
    <citation type="submission" date="2019-12" db="EMBL/GenBank/DDBJ databases">
        <authorList>
            <person name="Alioto T."/>
            <person name="Alioto T."/>
            <person name="Gomez Garrido J."/>
        </authorList>
    </citation>
    <scope>NUCLEOTIDE SEQUENCE [LARGE SCALE GENOMIC DNA]</scope>
</reference>
<keyword evidence="14" id="KW-1185">Reference proteome</keyword>
<feature type="transmembrane region" description="Helical" evidence="12">
    <location>
        <begin position="407"/>
        <end position="429"/>
    </location>
</feature>
<accession>A0A8S0VLR3</accession>
<evidence type="ECO:0000256" key="12">
    <source>
        <dbReference type="SAM" id="Phobius"/>
    </source>
</evidence>
<feature type="region of interest" description="Disordered" evidence="11">
    <location>
        <begin position="372"/>
        <end position="399"/>
    </location>
</feature>
<name>A0A8S0VLR3_OLEEU</name>
<feature type="transmembrane region" description="Helical" evidence="12">
    <location>
        <begin position="263"/>
        <end position="283"/>
    </location>
</feature>
<keyword evidence="8" id="KW-0496">Mitochondrion</keyword>
<feature type="region of interest" description="Disordered" evidence="11">
    <location>
        <begin position="22"/>
        <end position="97"/>
    </location>
</feature>
<evidence type="ECO:0000256" key="3">
    <source>
        <dbReference type="ARBA" id="ARBA00022692"/>
    </source>
</evidence>
<dbReference type="GO" id="GO:0005743">
    <property type="term" value="C:mitochondrial inner membrane"/>
    <property type="evidence" value="ECO:0007669"/>
    <property type="project" value="UniProtKB-SubCell"/>
</dbReference>
<evidence type="ECO:0000256" key="5">
    <source>
        <dbReference type="ARBA" id="ARBA00022946"/>
    </source>
</evidence>
<dbReference type="Gramene" id="OE9A026127T1">
    <property type="protein sequence ID" value="OE9A026127C1"/>
    <property type="gene ID" value="OE9A026127"/>
</dbReference>
<comment type="similarity">
    <text evidence="2">Belongs to the SHE9 family.</text>
</comment>
<keyword evidence="7" id="KW-0175">Coiled coil</keyword>
<proteinExistence type="inferred from homology"/>
<keyword evidence="3 12" id="KW-0812">Transmembrane</keyword>
<organism evidence="13 14">
    <name type="scientific">Olea europaea subsp. europaea</name>
    <dbReference type="NCBI Taxonomy" id="158383"/>
    <lineage>
        <taxon>Eukaryota</taxon>
        <taxon>Viridiplantae</taxon>
        <taxon>Streptophyta</taxon>
        <taxon>Embryophyta</taxon>
        <taxon>Tracheophyta</taxon>
        <taxon>Spermatophyta</taxon>
        <taxon>Magnoliopsida</taxon>
        <taxon>eudicotyledons</taxon>
        <taxon>Gunneridae</taxon>
        <taxon>Pentapetalae</taxon>
        <taxon>asterids</taxon>
        <taxon>lamiids</taxon>
        <taxon>Lamiales</taxon>
        <taxon>Oleaceae</taxon>
        <taxon>Oleeae</taxon>
        <taxon>Olea</taxon>
    </lineage>
</organism>
<evidence type="ECO:0000256" key="2">
    <source>
        <dbReference type="ARBA" id="ARBA00007472"/>
    </source>
</evidence>
<evidence type="ECO:0000256" key="6">
    <source>
        <dbReference type="ARBA" id="ARBA00022989"/>
    </source>
</evidence>
<evidence type="ECO:0000256" key="7">
    <source>
        <dbReference type="ARBA" id="ARBA00023054"/>
    </source>
</evidence>
<keyword evidence="9 12" id="KW-0472">Membrane</keyword>
<comment type="caution">
    <text evidence="13">The sequence shown here is derived from an EMBL/GenBank/DDBJ whole genome shotgun (WGS) entry which is preliminary data.</text>
</comment>
<sequence length="430" mass="47020">MASVAARCPACIPALRQSVKARHVALPQSARWSTRARRTYASTSNAPDETSKVKANDPQDEGTSSLLSSSQASSPSSPPMSSSDKTSSSLPTPPKINDTFAQTKALALSRLASIRLAAFKRLQEQQDEIGKRFNNAGKRVSEVTGYGEIEVLKGEVTRQELELLEARSAAREAKEAHAMALNERMASGREVNDLLQRKANWLDSDVLRFTQLVREDHANESRERDTKIEATREEERVEKKIGEMMQAILRRYHEEQIRSLSTYGSLVITTINVLIFLLALILVEPWKRRRMVNEVEARIKEHDKDTALALEGKLDELKGLLQMEKPLSLIESAPLPVKESALPASPSLVENGSASALLATEDLVNSEIEAGTGALNDPSVSEDSDELTSTAPPASHPVLDEKHRRDVTYIGIAGAFLGAGVVGAIHALFS</sequence>